<proteinExistence type="predicted"/>
<evidence type="ECO:0000313" key="3">
    <source>
        <dbReference type="Proteomes" id="UP001396334"/>
    </source>
</evidence>
<accession>A0ABR2PV03</accession>
<gene>
    <name evidence="2" type="ORF">V6N11_048288</name>
</gene>
<evidence type="ECO:0000313" key="2">
    <source>
        <dbReference type="EMBL" id="KAK8992193.1"/>
    </source>
</evidence>
<keyword evidence="3" id="KW-1185">Reference proteome</keyword>
<comment type="caution">
    <text evidence="2">The sequence shown here is derived from an EMBL/GenBank/DDBJ whole genome shotgun (WGS) entry which is preliminary data.</text>
</comment>
<protein>
    <submittedName>
        <fullName evidence="2">Uncharacterized protein</fullName>
    </submittedName>
</protein>
<dbReference type="EMBL" id="JBBPBN010000050">
    <property type="protein sequence ID" value="KAK8992193.1"/>
    <property type="molecule type" value="Genomic_DNA"/>
</dbReference>
<feature type="compositionally biased region" description="Basic and acidic residues" evidence="1">
    <location>
        <begin position="66"/>
        <end position="78"/>
    </location>
</feature>
<sequence>MNFLRKITKPKRTPQPQVILDVGSKFMGFGNAERKGAFRAETLCDAEANASSGRPKHLPKQGAPRCRTETDALSRSTDDCYSAFK</sequence>
<reference evidence="2 3" key="1">
    <citation type="journal article" date="2024" name="G3 (Bethesda)">
        <title>Genome assembly of Hibiscus sabdariffa L. provides insights into metabolisms of medicinal natural products.</title>
        <authorList>
            <person name="Kim T."/>
        </authorList>
    </citation>
    <scope>NUCLEOTIDE SEQUENCE [LARGE SCALE GENOMIC DNA]</scope>
    <source>
        <strain evidence="2">TK-2024</strain>
        <tissue evidence="2">Old leaves</tissue>
    </source>
</reference>
<evidence type="ECO:0000256" key="1">
    <source>
        <dbReference type="SAM" id="MobiDB-lite"/>
    </source>
</evidence>
<dbReference type="Proteomes" id="UP001396334">
    <property type="component" value="Unassembled WGS sequence"/>
</dbReference>
<name>A0ABR2PV03_9ROSI</name>
<organism evidence="2 3">
    <name type="scientific">Hibiscus sabdariffa</name>
    <name type="common">roselle</name>
    <dbReference type="NCBI Taxonomy" id="183260"/>
    <lineage>
        <taxon>Eukaryota</taxon>
        <taxon>Viridiplantae</taxon>
        <taxon>Streptophyta</taxon>
        <taxon>Embryophyta</taxon>
        <taxon>Tracheophyta</taxon>
        <taxon>Spermatophyta</taxon>
        <taxon>Magnoliopsida</taxon>
        <taxon>eudicotyledons</taxon>
        <taxon>Gunneridae</taxon>
        <taxon>Pentapetalae</taxon>
        <taxon>rosids</taxon>
        <taxon>malvids</taxon>
        <taxon>Malvales</taxon>
        <taxon>Malvaceae</taxon>
        <taxon>Malvoideae</taxon>
        <taxon>Hibiscus</taxon>
    </lineage>
</organism>
<feature type="region of interest" description="Disordered" evidence="1">
    <location>
        <begin position="49"/>
        <end position="85"/>
    </location>
</feature>